<feature type="region of interest" description="Disordered" evidence="1">
    <location>
        <begin position="61"/>
        <end position="80"/>
    </location>
</feature>
<evidence type="ECO:0000256" key="1">
    <source>
        <dbReference type="SAM" id="MobiDB-lite"/>
    </source>
</evidence>
<dbReference type="AlphaFoldDB" id="A0A9J5Z6T9"/>
<keyword evidence="3" id="KW-1185">Reference proteome</keyword>
<gene>
    <name evidence="2" type="ORF">H5410_019866</name>
</gene>
<dbReference type="EMBL" id="JACXVP010000004">
    <property type="protein sequence ID" value="KAG5608585.1"/>
    <property type="molecule type" value="Genomic_DNA"/>
</dbReference>
<evidence type="ECO:0000313" key="3">
    <source>
        <dbReference type="Proteomes" id="UP000824120"/>
    </source>
</evidence>
<accession>A0A9J5Z6T9</accession>
<reference evidence="2 3" key="1">
    <citation type="submission" date="2020-09" db="EMBL/GenBank/DDBJ databases">
        <title>De no assembly of potato wild relative species, Solanum commersonii.</title>
        <authorList>
            <person name="Cho K."/>
        </authorList>
    </citation>
    <scope>NUCLEOTIDE SEQUENCE [LARGE SCALE GENOMIC DNA]</scope>
    <source>
        <strain evidence="2">LZ3.2</strain>
        <tissue evidence="2">Leaf</tissue>
    </source>
</reference>
<comment type="caution">
    <text evidence="2">The sequence shown here is derived from an EMBL/GenBank/DDBJ whole genome shotgun (WGS) entry which is preliminary data.</text>
</comment>
<sequence>MRQKRRDTSDEGLPPVTAVLGWKNWGCVENERGNYGDVKMATFAFFSFTWDFGEVAGSMSKSNAMQEIRSKLKNDPIRRK</sequence>
<feature type="compositionally biased region" description="Basic and acidic residues" evidence="1">
    <location>
        <begin position="68"/>
        <end position="80"/>
    </location>
</feature>
<evidence type="ECO:0000313" key="2">
    <source>
        <dbReference type="EMBL" id="KAG5608585.1"/>
    </source>
</evidence>
<organism evidence="2 3">
    <name type="scientific">Solanum commersonii</name>
    <name type="common">Commerson's wild potato</name>
    <name type="synonym">Commerson's nightshade</name>
    <dbReference type="NCBI Taxonomy" id="4109"/>
    <lineage>
        <taxon>Eukaryota</taxon>
        <taxon>Viridiplantae</taxon>
        <taxon>Streptophyta</taxon>
        <taxon>Embryophyta</taxon>
        <taxon>Tracheophyta</taxon>
        <taxon>Spermatophyta</taxon>
        <taxon>Magnoliopsida</taxon>
        <taxon>eudicotyledons</taxon>
        <taxon>Gunneridae</taxon>
        <taxon>Pentapetalae</taxon>
        <taxon>asterids</taxon>
        <taxon>lamiids</taxon>
        <taxon>Solanales</taxon>
        <taxon>Solanaceae</taxon>
        <taxon>Solanoideae</taxon>
        <taxon>Solaneae</taxon>
        <taxon>Solanum</taxon>
    </lineage>
</organism>
<dbReference type="Proteomes" id="UP000824120">
    <property type="component" value="Chromosome 4"/>
</dbReference>
<name>A0A9J5Z6T9_SOLCO</name>
<protein>
    <submittedName>
        <fullName evidence="2">Uncharacterized protein</fullName>
    </submittedName>
</protein>
<proteinExistence type="predicted"/>